<dbReference type="InterPro" id="IPR020846">
    <property type="entry name" value="MFS_dom"/>
</dbReference>
<organism evidence="12 13">
    <name type="scientific">Neohortaea acidophila</name>
    <dbReference type="NCBI Taxonomy" id="245834"/>
    <lineage>
        <taxon>Eukaryota</taxon>
        <taxon>Fungi</taxon>
        <taxon>Dikarya</taxon>
        <taxon>Ascomycota</taxon>
        <taxon>Pezizomycotina</taxon>
        <taxon>Dothideomycetes</taxon>
        <taxon>Dothideomycetidae</taxon>
        <taxon>Mycosphaerellales</taxon>
        <taxon>Teratosphaeriaceae</taxon>
        <taxon>Neohortaea</taxon>
    </lineage>
</organism>
<evidence type="ECO:0000259" key="11">
    <source>
        <dbReference type="PROSITE" id="PS50850"/>
    </source>
</evidence>
<dbReference type="GO" id="GO:1990961">
    <property type="term" value="P:xenobiotic detoxification by transmembrane export across the plasma membrane"/>
    <property type="evidence" value="ECO:0007669"/>
    <property type="project" value="TreeGrafter"/>
</dbReference>
<evidence type="ECO:0000256" key="6">
    <source>
        <dbReference type="ARBA" id="ARBA00053977"/>
    </source>
</evidence>
<dbReference type="AlphaFoldDB" id="A0A6A6PFJ8"/>
<accession>A0A6A6PFJ8</accession>
<evidence type="ECO:0000256" key="10">
    <source>
        <dbReference type="SAM" id="Phobius"/>
    </source>
</evidence>
<evidence type="ECO:0000313" key="12">
    <source>
        <dbReference type="EMBL" id="KAF2478725.1"/>
    </source>
</evidence>
<dbReference type="CDD" id="cd17323">
    <property type="entry name" value="MFS_Tpo1_MDR_like"/>
    <property type="match status" value="1"/>
</dbReference>
<evidence type="ECO:0000256" key="1">
    <source>
        <dbReference type="ARBA" id="ARBA00004141"/>
    </source>
</evidence>
<feature type="transmembrane region" description="Helical" evidence="10">
    <location>
        <begin position="364"/>
        <end position="383"/>
    </location>
</feature>
<comment type="function">
    <text evidence="6">MFS transporter; part of the gene cluster that mediates the biosynthesis of cercosporin, a light-activated, non-host-selective toxin. The perylenequinone chromophore of cercosporin absorbs light energy to attain an electronically-activated triplet state and produces active oxygen species such as the hydroxyl radical, superoxide, hydrogen peroxide or singlet oxygen upon reaction with oxygen molecules. These reactive oxygen species cause damage to various cellular components including lipids, proteins and nucleic acids. Responsible for secretion and accumulation of cercosporin, but does not play any roles in self-protection against the toxicity of cercosporin.</text>
</comment>
<feature type="transmembrane region" description="Helical" evidence="10">
    <location>
        <begin position="253"/>
        <end position="277"/>
    </location>
</feature>
<dbReference type="SUPFAM" id="SSF103473">
    <property type="entry name" value="MFS general substrate transporter"/>
    <property type="match status" value="1"/>
</dbReference>
<dbReference type="OrthoDB" id="3357846at2759"/>
<keyword evidence="2 10" id="KW-0812">Transmembrane</keyword>
<evidence type="ECO:0000256" key="3">
    <source>
        <dbReference type="ARBA" id="ARBA00022989"/>
    </source>
</evidence>
<feature type="transmembrane region" description="Helical" evidence="10">
    <location>
        <begin position="403"/>
        <end position="422"/>
    </location>
</feature>
<dbReference type="Proteomes" id="UP000799767">
    <property type="component" value="Unassembled WGS sequence"/>
</dbReference>
<dbReference type="Gene3D" id="1.20.1250.20">
    <property type="entry name" value="MFS general substrate transporter like domains"/>
    <property type="match status" value="1"/>
</dbReference>
<dbReference type="FunFam" id="1.20.1250.20:FF:000011">
    <property type="entry name" value="MFS multidrug transporter, putative"/>
    <property type="match status" value="1"/>
</dbReference>
<feature type="transmembrane region" description="Helical" evidence="10">
    <location>
        <begin position="497"/>
        <end position="516"/>
    </location>
</feature>
<dbReference type="PROSITE" id="PS50850">
    <property type="entry name" value="MFS"/>
    <property type="match status" value="1"/>
</dbReference>
<dbReference type="GO" id="GO:0005886">
    <property type="term" value="C:plasma membrane"/>
    <property type="evidence" value="ECO:0007669"/>
    <property type="project" value="TreeGrafter"/>
</dbReference>
<feature type="transmembrane region" description="Helical" evidence="10">
    <location>
        <begin position="185"/>
        <end position="207"/>
    </location>
</feature>
<feature type="transmembrane region" description="Helical" evidence="10">
    <location>
        <begin position="464"/>
        <end position="485"/>
    </location>
</feature>
<evidence type="ECO:0000256" key="7">
    <source>
        <dbReference type="ARBA" id="ARBA00069139"/>
    </source>
</evidence>
<comment type="similarity">
    <text evidence="5">Belongs to the major facilitator superfamily. CAR1 family.</text>
</comment>
<reference evidence="12" key="1">
    <citation type="journal article" date="2020" name="Stud. Mycol.">
        <title>101 Dothideomycetes genomes: a test case for predicting lifestyles and emergence of pathogens.</title>
        <authorList>
            <person name="Haridas S."/>
            <person name="Albert R."/>
            <person name="Binder M."/>
            <person name="Bloem J."/>
            <person name="Labutti K."/>
            <person name="Salamov A."/>
            <person name="Andreopoulos B."/>
            <person name="Baker S."/>
            <person name="Barry K."/>
            <person name="Bills G."/>
            <person name="Bluhm B."/>
            <person name="Cannon C."/>
            <person name="Castanera R."/>
            <person name="Culley D."/>
            <person name="Daum C."/>
            <person name="Ezra D."/>
            <person name="Gonzalez J."/>
            <person name="Henrissat B."/>
            <person name="Kuo A."/>
            <person name="Liang C."/>
            <person name="Lipzen A."/>
            <person name="Lutzoni F."/>
            <person name="Magnuson J."/>
            <person name="Mondo S."/>
            <person name="Nolan M."/>
            <person name="Ohm R."/>
            <person name="Pangilinan J."/>
            <person name="Park H.-J."/>
            <person name="Ramirez L."/>
            <person name="Alfaro M."/>
            <person name="Sun H."/>
            <person name="Tritt A."/>
            <person name="Yoshinaga Y."/>
            <person name="Zwiers L.-H."/>
            <person name="Turgeon B."/>
            <person name="Goodwin S."/>
            <person name="Spatafora J."/>
            <person name="Crous P."/>
            <person name="Grigoriev I."/>
        </authorList>
    </citation>
    <scope>NUCLEOTIDE SEQUENCE</scope>
    <source>
        <strain evidence="12">CBS 113389</strain>
    </source>
</reference>
<dbReference type="GeneID" id="54478817"/>
<name>A0A6A6PFJ8_9PEZI</name>
<gene>
    <name evidence="12" type="ORF">BDY17DRAFT_328248</name>
</gene>
<evidence type="ECO:0000256" key="2">
    <source>
        <dbReference type="ARBA" id="ARBA00022692"/>
    </source>
</evidence>
<feature type="transmembrane region" description="Helical" evidence="10">
    <location>
        <begin position="325"/>
        <end position="344"/>
    </location>
</feature>
<keyword evidence="4 10" id="KW-0472">Membrane</keyword>
<evidence type="ECO:0000256" key="8">
    <source>
        <dbReference type="ARBA" id="ARBA00077167"/>
    </source>
</evidence>
<feature type="transmembrane region" description="Helical" evidence="10">
    <location>
        <begin position="428"/>
        <end position="452"/>
    </location>
</feature>
<feature type="domain" description="Major facilitator superfamily (MFS) profile" evidence="11">
    <location>
        <begin position="92"/>
        <end position="533"/>
    </location>
</feature>
<dbReference type="RefSeq" id="XP_033585295.1">
    <property type="nucleotide sequence ID" value="XM_033737815.1"/>
</dbReference>
<evidence type="ECO:0000313" key="13">
    <source>
        <dbReference type="Proteomes" id="UP000799767"/>
    </source>
</evidence>
<dbReference type="GO" id="GO:0015244">
    <property type="term" value="F:fluconazole transmembrane transporter activity"/>
    <property type="evidence" value="ECO:0007669"/>
    <property type="project" value="TreeGrafter"/>
</dbReference>
<dbReference type="EMBL" id="MU001643">
    <property type="protein sequence ID" value="KAF2478725.1"/>
    <property type="molecule type" value="Genomic_DNA"/>
</dbReference>
<feature type="transmembrane region" description="Helical" evidence="10">
    <location>
        <begin position="160"/>
        <end position="179"/>
    </location>
</feature>
<protein>
    <recommendedName>
        <fullName evidence="7">Cercosporin MFS transporter CTB4</fullName>
    </recommendedName>
    <alternativeName>
        <fullName evidence="8">Cercosporin toxin biosynthesis cluster protein 4</fullName>
    </alternativeName>
</protein>
<proteinExistence type="inferred from homology"/>
<dbReference type="PANTHER" id="PTHR23502">
    <property type="entry name" value="MAJOR FACILITATOR SUPERFAMILY"/>
    <property type="match status" value="1"/>
</dbReference>
<feature type="transmembrane region" description="Helical" evidence="10">
    <location>
        <begin position="90"/>
        <end position="110"/>
    </location>
</feature>
<dbReference type="InterPro" id="IPR011701">
    <property type="entry name" value="MFS"/>
</dbReference>
<dbReference type="InterPro" id="IPR036259">
    <property type="entry name" value="MFS_trans_sf"/>
</dbReference>
<feature type="region of interest" description="Disordered" evidence="9">
    <location>
        <begin position="39"/>
        <end position="62"/>
    </location>
</feature>
<dbReference type="Pfam" id="PF07690">
    <property type="entry name" value="MFS_1"/>
    <property type="match status" value="1"/>
</dbReference>
<evidence type="ECO:0000256" key="9">
    <source>
        <dbReference type="SAM" id="MobiDB-lite"/>
    </source>
</evidence>
<evidence type="ECO:0000256" key="4">
    <source>
        <dbReference type="ARBA" id="ARBA00023136"/>
    </source>
</evidence>
<feature type="transmembrane region" description="Helical" evidence="10">
    <location>
        <begin position="219"/>
        <end position="241"/>
    </location>
</feature>
<dbReference type="PANTHER" id="PTHR23502:SF23">
    <property type="entry name" value="FLUCONAZOLE RESISTANCE PROTEIN 1"/>
    <property type="match status" value="1"/>
</dbReference>
<feature type="transmembrane region" description="Helical" evidence="10">
    <location>
        <begin position="130"/>
        <end position="148"/>
    </location>
</feature>
<evidence type="ECO:0000256" key="5">
    <source>
        <dbReference type="ARBA" id="ARBA00038347"/>
    </source>
</evidence>
<sequence>MAALIRDTPFGQLVRCLSRNSSFLYPDEIDSRLRSKFLHSDTRSDNDQPPRQPEKDSHATESNDPHVFLVGWYDADDPENPQNWPQSLKFLTALQINLLNFAIYIASSIYVPGEPDITHDFHVSRTVATLGLSLYTIGYGLGPMLWSPLSEVPQVGRRDIYFWTLLVYILLQVPTGFAVDVGMLLVFRVLTGFFGSPALATGGGTIADLYDPARSAYGLVLLGFFGVLGPVFGPIVGGFVAPAKGWRWEIWVVTWLASAVLIMLFFLLPETSAANILHRRAKRIRRATGHERFRSQSEIDTAHYAWRDHANVLGTAFSLTFSEPILFFLDLYTALLYGVLFTWFESFPLVFGDIYHFSSGAQGLAFLGIFVGGIITLPCFLLWIKHGLIPRFTSPTFKPETVLLPTFFGAATLPLSLFWYGWTARENIPWIVPIIGSAFFTVSIITLFFPVLNYLGMAYPHHVASVFAGNALFRATFGASFPLFARQLFEKLGIGGGNSLLGGISVGFMVLPFVFYRHGSRLRQMSRRAKHDE</sequence>
<keyword evidence="3 10" id="KW-1133">Transmembrane helix</keyword>
<keyword evidence="13" id="KW-1185">Reference proteome</keyword>
<comment type="subcellular location">
    <subcellularLocation>
        <location evidence="1">Membrane</location>
        <topology evidence="1">Multi-pass membrane protein</topology>
    </subcellularLocation>
</comment>